<dbReference type="InterPro" id="IPR016162">
    <property type="entry name" value="Ald_DH_N"/>
</dbReference>
<dbReference type="PROSITE" id="PS00687">
    <property type="entry name" value="ALDEHYDE_DEHYDR_GLU"/>
    <property type="match status" value="1"/>
</dbReference>
<dbReference type="GO" id="GO:0004029">
    <property type="term" value="F:aldehyde dehydrogenase (NAD+) activity"/>
    <property type="evidence" value="ECO:0007669"/>
    <property type="project" value="TreeGrafter"/>
</dbReference>
<dbReference type="AlphaFoldDB" id="A0A7S1M0Q3"/>
<feature type="transmembrane region" description="Helical" evidence="8">
    <location>
        <begin position="474"/>
        <end position="492"/>
    </location>
</feature>
<organism evidence="10">
    <name type="scientific">Alexandrium catenella</name>
    <name type="common">Red tide dinoflagellate</name>
    <name type="synonym">Gonyaulax catenella</name>
    <dbReference type="NCBI Taxonomy" id="2925"/>
    <lineage>
        <taxon>Eukaryota</taxon>
        <taxon>Sar</taxon>
        <taxon>Alveolata</taxon>
        <taxon>Dinophyceae</taxon>
        <taxon>Gonyaulacales</taxon>
        <taxon>Pyrocystaceae</taxon>
        <taxon>Alexandrium</taxon>
    </lineage>
</organism>
<dbReference type="InterPro" id="IPR029510">
    <property type="entry name" value="Ald_DH_CS_GLU"/>
</dbReference>
<proteinExistence type="inferred from homology"/>
<dbReference type="FunFam" id="3.40.605.10:FF:000004">
    <property type="entry name" value="Aldehyde dehydrogenase"/>
    <property type="match status" value="1"/>
</dbReference>
<dbReference type="Gene3D" id="3.40.605.10">
    <property type="entry name" value="Aldehyde Dehydrogenase, Chain A, domain 1"/>
    <property type="match status" value="1"/>
</dbReference>
<reference evidence="10" key="1">
    <citation type="submission" date="2021-01" db="EMBL/GenBank/DDBJ databases">
        <authorList>
            <person name="Corre E."/>
            <person name="Pelletier E."/>
            <person name="Niang G."/>
            <person name="Scheremetjew M."/>
            <person name="Finn R."/>
            <person name="Kale V."/>
            <person name="Holt S."/>
            <person name="Cochrane G."/>
            <person name="Meng A."/>
            <person name="Brown T."/>
            <person name="Cohen L."/>
        </authorList>
    </citation>
    <scope>NUCLEOTIDE SEQUENCE</scope>
    <source>
        <strain evidence="10">OF101</strain>
    </source>
</reference>
<evidence type="ECO:0000256" key="8">
    <source>
        <dbReference type="SAM" id="Phobius"/>
    </source>
</evidence>
<dbReference type="CDD" id="cd07087">
    <property type="entry name" value="ALDH_F3-13-14_CALDH-like"/>
    <property type="match status" value="1"/>
</dbReference>
<protein>
    <recommendedName>
        <fullName evidence="4">Aldehyde dehydrogenase</fullName>
    </recommendedName>
</protein>
<name>A0A7S1M0Q3_ALECA</name>
<dbReference type="GO" id="GO:0006081">
    <property type="term" value="P:aldehyde metabolic process"/>
    <property type="evidence" value="ECO:0007669"/>
    <property type="project" value="InterPro"/>
</dbReference>
<comment type="similarity">
    <text evidence="1 4 7">Belongs to the aldehyde dehydrogenase family.</text>
</comment>
<dbReference type="InterPro" id="IPR016163">
    <property type="entry name" value="Ald_DH_C"/>
</dbReference>
<dbReference type="FunFam" id="3.40.309.10:FF:000003">
    <property type="entry name" value="Aldehyde dehydrogenase"/>
    <property type="match status" value="1"/>
</dbReference>
<dbReference type="PANTHER" id="PTHR43570">
    <property type="entry name" value="ALDEHYDE DEHYDROGENASE"/>
    <property type="match status" value="1"/>
</dbReference>
<dbReference type="InterPro" id="IPR015590">
    <property type="entry name" value="Aldehyde_DH_dom"/>
</dbReference>
<dbReference type="PANTHER" id="PTHR43570:SF16">
    <property type="entry name" value="ALDEHYDE DEHYDROGENASE TYPE III, ISOFORM Q"/>
    <property type="match status" value="1"/>
</dbReference>
<gene>
    <name evidence="10" type="ORF">ACAT0790_LOCUS16197</name>
</gene>
<evidence type="ECO:0000256" key="2">
    <source>
        <dbReference type="ARBA" id="ARBA00023002"/>
    </source>
</evidence>
<dbReference type="EMBL" id="HBGE01026926">
    <property type="protein sequence ID" value="CAD9118840.1"/>
    <property type="molecule type" value="Transcribed_RNA"/>
</dbReference>
<feature type="active site" evidence="5 6">
    <location>
        <position position="214"/>
    </location>
</feature>
<dbReference type="SUPFAM" id="SSF53720">
    <property type="entry name" value="ALDH-like"/>
    <property type="match status" value="1"/>
</dbReference>
<keyword evidence="8" id="KW-1133">Transmembrane helix</keyword>
<evidence type="ECO:0000259" key="9">
    <source>
        <dbReference type="Pfam" id="PF00171"/>
    </source>
</evidence>
<dbReference type="InterPro" id="IPR016161">
    <property type="entry name" value="Ald_DH/histidinol_DH"/>
</dbReference>
<feature type="active site" evidence="5">
    <location>
        <position position="248"/>
    </location>
</feature>
<keyword evidence="8" id="KW-0812">Transmembrane</keyword>
<dbReference type="GO" id="GO:0005737">
    <property type="term" value="C:cytoplasm"/>
    <property type="evidence" value="ECO:0007669"/>
    <property type="project" value="TreeGrafter"/>
</dbReference>
<dbReference type="Gene3D" id="3.40.309.10">
    <property type="entry name" value="Aldehyde Dehydrogenase, Chain A, domain 2"/>
    <property type="match status" value="1"/>
</dbReference>
<dbReference type="Pfam" id="PF00171">
    <property type="entry name" value="Aldedh"/>
    <property type="match status" value="1"/>
</dbReference>
<evidence type="ECO:0000256" key="6">
    <source>
        <dbReference type="PROSITE-ProRule" id="PRU10007"/>
    </source>
</evidence>
<evidence type="ECO:0000256" key="3">
    <source>
        <dbReference type="ARBA" id="ARBA00023027"/>
    </source>
</evidence>
<dbReference type="PIRSF" id="PIRSF036492">
    <property type="entry name" value="ALDH"/>
    <property type="match status" value="1"/>
</dbReference>
<accession>A0A7S1M0Q3</accession>
<evidence type="ECO:0000256" key="4">
    <source>
        <dbReference type="PIRNR" id="PIRNR036492"/>
    </source>
</evidence>
<evidence type="ECO:0000256" key="1">
    <source>
        <dbReference type="ARBA" id="ARBA00009986"/>
    </source>
</evidence>
<evidence type="ECO:0000313" key="10">
    <source>
        <dbReference type="EMBL" id="CAD9118840.1"/>
    </source>
</evidence>
<dbReference type="InterPro" id="IPR012394">
    <property type="entry name" value="Aldehyde_DH_NAD(P)"/>
</dbReference>
<evidence type="ECO:0000256" key="7">
    <source>
        <dbReference type="RuleBase" id="RU003345"/>
    </source>
</evidence>
<feature type="domain" description="Aldehyde dehydrogenase" evidence="9">
    <location>
        <begin position="5"/>
        <end position="432"/>
    </location>
</feature>
<sequence>MPSSPEAINQAHADLVATFKTGRTKTYEWRVQQLEGIKRFVTEQSPAIMDAIHKDLGRPRMEALLGEVGTVVADADFALANLKSWMQPLSVPTPIMQRPAHSVVMREPKGVVLAISPWNFPFNLTLNSIVAIVAAGNCCLVKPSEVVLQSEELLHTVLPRYVDSDAIKVVTGGPVETGALLKLRWDHIIYTGNGAIGRVVARAAAEHLTPTTLELGGKSPTVVLPGANLKVSARRILSTKCFNAGQICVAPDYALVHESIEEPLLQEMQRVLKSWYGDDASTSDSYGRIVNERHFKRVCNLIESADGEVLPQQGQMDEASKFIPPTLIRGATKKTALMEEEIFGPVLPVIKMKSMDEMIGYINAGDKPLALYVFGPEAECNKVINGTSSGGVCVNDTLMHLANPNLPFGGVGESGMGRYHGKWGFDEFSHTRGVMYRSTWLDPPQRYPPYNDANMRMMQKMLIGPLFPPAVKKAMIALGAAALAAGVFFVRLRV</sequence>
<evidence type="ECO:0000256" key="5">
    <source>
        <dbReference type="PIRSR" id="PIRSR036492-1"/>
    </source>
</evidence>
<keyword evidence="2 4" id="KW-0560">Oxidoreductase</keyword>
<keyword evidence="3" id="KW-0520">NAD</keyword>
<keyword evidence="8" id="KW-0472">Membrane</keyword>